<dbReference type="PANTHER" id="PTHR45786:SF74">
    <property type="entry name" value="ATP-DEPENDENT DNA HELICASE"/>
    <property type="match status" value="1"/>
</dbReference>
<proteinExistence type="predicted"/>
<evidence type="ECO:0000259" key="2">
    <source>
        <dbReference type="Pfam" id="PF14214"/>
    </source>
</evidence>
<accession>A0AAD8H7H4</accession>
<feature type="domain" description="Helitron helicase-like" evidence="2">
    <location>
        <begin position="359"/>
        <end position="542"/>
    </location>
</feature>
<feature type="compositionally biased region" description="Polar residues" evidence="1">
    <location>
        <begin position="183"/>
        <end position="199"/>
    </location>
</feature>
<keyword evidence="4" id="KW-1185">Reference proteome</keyword>
<gene>
    <name evidence="3" type="ORF">POM88_046744</name>
</gene>
<protein>
    <recommendedName>
        <fullName evidence="2">Helitron helicase-like domain-containing protein</fullName>
    </recommendedName>
</protein>
<dbReference type="Proteomes" id="UP001237642">
    <property type="component" value="Unassembled WGS sequence"/>
</dbReference>
<dbReference type="Pfam" id="PF14214">
    <property type="entry name" value="Helitron_like_N"/>
    <property type="match status" value="1"/>
</dbReference>
<reference evidence="3" key="2">
    <citation type="submission" date="2023-05" db="EMBL/GenBank/DDBJ databases">
        <authorList>
            <person name="Schelkunov M.I."/>
        </authorList>
    </citation>
    <scope>NUCLEOTIDE SEQUENCE</scope>
    <source>
        <strain evidence="3">Hsosn_3</strain>
        <tissue evidence="3">Leaf</tissue>
    </source>
</reference>
<comment type="caution">
    <text evidence="3">The sequence shown here is derived from an EMBL/GenBank/DDBJ whole genome shotgun (WGS) entry which is preliminary data.</text>
</comment>
<feature type="compositionally biased region" description="Low complexity" evidence="1">
    <location>
        <begin position="153"/>
        <end position="174"/>
    </location>
</feature>
<evidence type="ECO:0000313" key="3">
    <source>
        <dbReference type="EMBL" id="KAK1362270.1"/>
    </source>
</evidence>
<feature type="region of interest" description="Disordered" evidence="1">
    <location>
        <begin position="134"/>
        <end position="199"/>
    </location>
</feature>
<dbReference type="InterPro" id="IPR025476">
    <property type="entry name" value="Helitron_helicase-like"/>
</dbReference>
<name>A0AAD8H7H4_9APIA</name>
<organism evidence="3 4">
    <name type="scientific">Heracleum sosnowskyi</name>
    <dbReference type="NCBI Taxonomy" id="360622"/>
    <lineage>
        <taxon>Eukaryota</taxon>
        <taxon>Viridiplantae</taxon>
        <taxon>Streptophyta</taxon>
        <taxon>Embryophyta</taxon>
        <taxon>Tracheophyta</taxon>
        <taxon>Spermatophyta</taxon>
        <taxon>Magnoliopsida</taxon>
        <taxon>eudicotyledons</taxon>
        <taxon>Gunneridae</taxon>
        <taxon>Pentapetalae</taxon>
        <taxon>asterids</taxon>
        <taxon>campanulids</taxon>
        <taxon>Apiales</taxon>
        <taxon>Apiaceae</taxon>
        <taxon>Apioideae</taxon>
        <taxon>apioid superclade</taxon>
        <taxon>Tordylieae</taxon>
        <taxon>Tordyliinae</taxon>
        <taxon>Heracleum</taxon>
    </lineage>
</organism>
<dbReference type="AlphaFoldDB" id="A0AAD8H7H4"/>
<sequence length="668" mass="77249">MDWLNSAVEEYSDSRDVTQQVLYLRTRLSAIARQERIHKMRLKKHSSSVQIHNTNTCLNAIKKGICKQARLKRKIAVIHNRHGNRLNQSIGSIIKFLNVFPKNMKHDDLRSRSARLQLNDTICKQDEDTETYNTTTHMQLSPQRKQFKRKRQQNTGTESKTTSTQSTENEQISTDVPSHEPTPINSTVSHKVTTTRSVHISSNVPKHGTVISTVKKKGNKSDVDHEVVIQLSEMLERHNVLVESFRMARDAYRAQPEVTFRLRIQHQRTKDGRQYNIPTVSEIAGLIVGDIDEKKYKRDVIVHDRKKGVKKISDLHPSFMAMAYPLIHPYGEDGYRIGIPLRDGHSAGLKRQEVSMCEFYCFRFQQRLNEGHTLLRSGRLLQQYMIDCYMAIEEERFRWIRKHQKELRSELFSGLMDAIHRGYSDSSKVGKSIILPSSHTGGPRYRVQNYQDAMAICKWAGYPDLFITFTCNPKWPEINGMQQLIGQKNDINRVDIICRVFEIKLYQLMQDLRKEQPFGKVTACVYTIEFQKRGLPHAHILLFLDSAMKNPSAQYVDQIISAEIPDKNVDPDCYNAVNKFMIHGPCGNLNKDSPCMMDDKCTKYFPKKYNDQTAIDSDGYTVYMRRNTGEHTVLFEEGQCVENVLSMPGVDKTKFTEWLETNKYNEDA</sequence>
<evidence type="ECO:0000313" key="4">
    <source>
        <dbReference type="Proteomes" id="UP001237642"/>
    </source>
</evidence>
<dbReference type="PANTHER" id="PTHR45786">
    <property type="entry name" value="DNA BINDING PROTEIN-LIKE"/>
    <property type="match status" value="1"/>
</dbReference>
<evidence type="ECO:0000256" key="1">
    <source>
        <dbReference type="SAM" id="MobiDB-lite"/>
    </source>
</evidence>
<reference evidence="3" key="1">
    <citation type="submission" date="2023-02" db="EMBL/GenBank/DDBJ databases">
        <title>Genome of toxic invasive species Heracleum sosnowskyi carries increased number of genes despite the absence of recent whole-genome duplications.</title>
        <authorList>
            <person name="Schelkunov M."/>
            <person name="Shtratnikova V."/>
            <person name="Makarenko M."/>
            <person name="Klepikova A."/>
            <person name="Omelchenko D."/>
            <person name="Novikova G."/>
            <person name="Obukhova E."/>
            <person name="Bogdanov V."/>
            <person name="Penin A."/>
            <person name="Logacheva M."/>
        </authorList>
    </citation>
    <scope>NUCLEOTIDE SEQUENCE</scope>
    <source>
        <strain evidence="3">Hsosn_3</strain>
        <tissue evidence="3">Leaf</tissue>
    </source>
</reference>
<dbReference type="EMBL" id="JAUIZM010000010">
    <property type="protein sequence ID" value="KAK1362270.1"/>
    <property type="molecule type" value="Genomic_DNA"/>
</dbReference>